<protein>
    <recommendedName>
        <fullName evidence="1">Methylmalonyl-CoA mutase alpha/beta chain catalytic domain-containing protein</fullName>
    </recommendedName>
</protein>
<proteinExistence type="predicted"/>
<dbReference type="GO" id="GO:0031419">
    <property type="term" value="F:cobalamin binding"/>
    <property type="evidence" value="ECO:0007669"/>
    <property type="project" value="InterPro"/>
</dbReference>
<organism evidence="2 3">
    <name type="scientific">alpha proteobacterium IMCC14465</name>
    <dbReference type="NCBI Taxonomy" id="1220535"/>
    <lineage>
        <taxon>Bacteria</taxon>
        <taxon>Pseudomonadati</taxon>
        <taxon>Pseudomonadota</taxon>
        <taxon>Alphaproteobacteria</taxon>
        <taxon>PS1 clade</taxon>
    </lineage>
</organism>
<evidence type="ECO:0000259" key="1">
    <source>
        <dbReference type="Pfam" id="PF01642"/>
    </source>
</evidence>
<comment type="caution">
    <text evidence="2">The sequence shown here is derived from an EMBL/GenBank/DDBJ whole genome shotgun (WGS) entry which is preliminary data.</text>
</comment>
<dbReference type="InterPro" id="IPR016176">
    <property type="entry name" value="Cbl-dep_enz_cat"/>
</dbReference>
<evidence type="ECO:0000313" key="3">
    <source>
        <dbReference type="Proteomes" id="UP000004836"/>
    </source>
</evidence>
<dbReference type="AlphaFoldDB" id="J9DXP2"/>
<dbReference type="Proteomes" id="UP000004836">
    <property type="component" value="Unassembled WGS sequence"/>
</dbReference>
<dbReference type="Pfam" id="PF01642">
    <property type="entry name" value="MM_CoA_mutase"/>
    <property type="match status" value="1"/>
</dbReference>
<accession>J9DXP2</accession>
<gene>
    <name evidence="2" type="ORF">IMCC14465_02010</name>
</gene>
<dbReference type="PANTHER" id="PTHR48101:SF4">
    <property type="entry name" value="METHYLMALONYL-COA MUTASE, MITOCHONDRIAL"/>
    <property type="match status" value="1"/>
</dbReference>
<dbReference type="EMBL" id="ALYF01000002">
    <property type="protein sequence ID" value="EJW21807.1"/>
    <property type="molecule type" value="Genomic_DNA"/>
</dbReference>
<dbReference type="InterPro" id="IPR006099">
    <property type="entry name" value="MeMalonylCoA_mutase_a/b_cat"/>
</dbReference>
<reference evidence="2 3" key="1">
    <citation type="journal article" date="2012" name="J. Bacteriol.">
        <title>Genome Sequence of Strain IMCC14465, Isolated from the East Sea, Belonging to the PS1 Clade of Alphaproteobacteria.</title>
        <authorList>
            <person name="Yang S.J."/>
            <person name="Kang I."/>
            <person name="Cho J.C."/>
        </authorList>
    </citation>
    <scope>NUCLEOTIDE SEQUENCE [LARGE SCALE GENOMIC DNA]</scope>
    <source>
        <strain evidence="2 3">IMCC14465</strain>
    </source>
</reference>
<evidence type="ECO:0000313" key="2">
    <source>
        <dbReference type="EMBL" id="EJW21807.1"/>
    </source>
</evidence>
<feature type="domain" description="Methylmalonyl-CoA mutase alpha/beta chain catalytic" evidence="1">
    <location>
        <begin position="228"/>
        <end position="525"/>
    </location>
</feature>
<sequence length="637" mass="68507">MNWRTKFEIVPCKCYVAITQFYEIESPLMTQETNLSLGNDFPDADKADWLKAVEKALRGAAYETLQSRHNGLNREPLYTNETVDLPEATQGMPGYAPFLRGSTALTNSFLPWHIASRFTPGRKGNANEDVLTDLEGGVSAILLECRLDTVTPKQLDALLEGVDLNIAPLFLRAGEDAISLATHLVNKTSEDAALYLDLDPVGHAALLGKTDDDIETIFPGISALVAQTKSAKNIRLMTASGVPYHNAGADAITELAAIIATATHYMLYLEKSGFELTDLLNRLTLTVSADTDFFGTIAKLRALRLLWGNICAALGEKEIAAPFIHAEGSERYFSLADPWVNMLRATMSTLAAGIGGANVVTSLPCTSIAESDNLLTRRVARNTQVILQEESHIGQVMDPAGGSWYVESLSESLAADSWALFQNIEKAGGITSVEGMAIITNLIEANRAAETKDVAKRKMSVLGAGDFANLEEALLKPRPTYGTGALQETRPAAAFEQLRFAAENKKPKIYLAVLGEPAEYTARSNFATNLFAAGGIESHLGCGGNNINAIIEDFTSEGFSVAVICGTDTAYQEQADTLAQGLVDAGCAHVWLAGKYASDAINGQVYMGCDTISVLQSTLKLLGISFEEGHSYEEVPS</sequence>
<dbReference type="PATRIC" id="fig|1220535.3.peg.199"/>
<dbReference type="Gene3D" id="3.20.20.240">
    <property type="entry name" value="Methylmalonyl-CoA mutase"/>
    <property type="match status" value="1"/>
</dbReference>
<dbReference type="Gene3D" id="3.40.50.280">
    <property type="entry name" value="Cobalamin-binding domain"/>
    <property type="match status" value="1"/>
</dbReference>
<dbReference type="PANTHER" id="PTHR48101">
    <property type="entry name" value="METHYLMALONYL-COA MUTASE, MITOCHONDRIAL-RELATED"/>
    <property type="match status" value="1"/>
</dbReference>
<dbReference type="STRING" id="1220535.IMCC14465_02010"/>
<dbReference type="SUPFAM" id="SSF51703">
    <property type="entry name" value="Cobalamin (vitamin B12)-dependent enzymes"/>
    <property type="match status" value="1"/>
</dbReference>
<dbReference type="eggNOG" id="COG1884">
    <property type="taxonomic scope" value="Bacteria"/>
</dbReference>
<dbReference type="GO" id="GO:0016866">
    <property type="term" value="F:intramolecular transferase activity"/>
    <property type="evidence" value="ECO:0007669"/>
    <property type="project" value="InterPro"/>
</dbReference>
<name>J9DXP2_9PROT</name>
<keyword evidence="3" id="KW-1185">Reference proteome</keyword>